<evidence type="ECO:0000313" key="1">
    <source>
        <dbReference type="EMBL" id="MDI5832516.1"/>
    </source>
</evidence>
<accession>A0ABT6UDQ5</accession>
<evidence type="ECO:0000313" key="2">
    <source>
        <dbReference type="Proteomes" id="UP001159075"/>
    </source>
</evidence>
<dbReference type="RefSeq" id="WP_282679481.1">
    <property type="nucleotide sequence ID" value="NZ_CP106875.1"/>
</dbReference>
<sequence length="413" mass="46640">MSSNELFGALKYNFAIQCLLAEYQSHTQNGENNVVEYALMHIEEMDCEYKANHISAEDLLMARKGVFTQNMIDLMCIGVETNRISIEDYSDRYIVDADDDEDYSYDCGLDDEQLKDAVSSEISASQDFANTVWNDNTELFEHVFLITFLDDVDASTVGSPIQYKTNEVNHELTYLHHGTPFSVMFEKCQTFDNNLTNLKVSCCGVTEYSNIDLGKSNFNKDLDAVYSLIRIVEASNVCGTVHLSTSPINSLNYSPVTMLSAAIVDGIFDRYLETVLKDHQQHGSSVFCNESDFNSYLGLGKRENSLFNQLGKFLSQHTETAEQFIFDLASNTKTIGQAVAQSYVDHFLANEQILAFPSYELVVLAERVAEVLNNSSSRTDEHYLSCKLQLSLSRDHFEFAPLLIEQRTMEFAP</sequence>
<reference evidence="1 2" key="1">
    <citation type="submission" date="2022-09" db="EMBL/GenBank/DDBJ databases">
        <title>The outer-membrane cytochrome OmcA is essential for infection of Shewanella oneidensis by a zebrafish-associated bacteriophage.</title>
        <authorList>
            <person name="Grenfell A.W."/>
            <person name="Intile P."/>
            <person name="Mcfarlane J."/>
            <person name="Leung D."/>
            <person name="Abdalla K."/>
            <person name="Wold M."/>
            <person name="Kees E."/>
            <person name="Gralnick J."/>
        </authorList>
    </citation>
    <scope>NUCLEOTIDE SEQUENCE [LARGE SCALE GENOMIC DNA]</scope>
    <source>
        <strain evidence="1 2">NF-5</strain>
    </source>
</reference>
<organism evidence="1 2">
    <name type="scientific">Shewanella xiamenensis</name>
    <dbReference type="NCBI Taxonomy" id="332186"/>
    <lineage>
        <taxon>Bacteria</taxon>
        <taxon>Pseudomonadati</taxon>
        <taxon>Pseudomonadota</taxon>
        <taxon>Gammaproteobacteria</taxon>
        <taxon>Alteromonadales</taxon>
        <taxon>Shewanellaceae</taxon>
        <taxon>Shewanella</taxon>
    </lineage>
</organism>
<dbReference type="EMBL" id="JAOTLW010000013">
    <property type="protein sequence ID" value="MDI5832516.1"/>
    <property type="molecule type" value="Genomic_DNA"/>
</dbReference>
<dbReference type="Proteomes" id="UP001159075">
    <property type="component" value="Unassembled WGS sequence"/>
</dbReference>
<keyword evidence="2" id="KW-1185">Reference proteome</keyword>
<name>A0ABT6UDQ5_9GAMM</name>
<protein>
    <submittedName>
        <fullName evidence="1">Uncharacterized protein</fullName>
    </submittedName>
</protein>
<gene>
    <name evidence="1" type="ORF">ODY93_13135</name>
</gene>
<comment type="caution">
    <text evidence="1">The sequence shown here is derived from an EMBL/GenBank/DDBJ whole genome shotgun (WGS) entry which is preliminary data.</text>
</comment>
<proteinExistence type="predicted"/>